<dbReference type="Pfam" id="PF23341">
    <property type="entry name" value="PEP5_VPS11_N"/>
    <property type="match status" value="1"/>
</dbReference>
<name>A0A8S2ULP1_9BILA</name>
<comment type="caution">
    <text evidence="9">The sequence shown here is derived from an EMBL/GenBank/DDBJ whole genome shotgun (WGS) entry which is preliminary data.</text>
</comment>
<dbReference type="Proteomes" id="UP000676336">
    <property type="component" value="Unassembled WGS sequence"/>
</dbReference>
<sequence>MALGIHQWRRFNFFDKEVVKRKNGTPLEELKHIQAIASTSTNGAGDGQLVFGSRDGSIWVINRDYETGHIHKFDISLQLLAHSLGDTLIAIGMDESEAKQTIKLWKTDRALVEKENTEPAKIISIPENDHPNSKICAVAITDRHIALGCENGAIYFFISNDLIKE</sequence>
<evidence type="ECO:0000256" key="1">
    <source>
        <dbReference type="ARBA" id="ARBA00004492"/>
    </source>
</evidence>
<evidence type="ECO:0000313" key="7">
    <source>
        <dbReference type="EMBL" id="CAF3979077.1"/>
    </source>
</evidence>
<protein>
    <recommendedName>
        <fullName evidence="6">PEP5/VPS11 N-terminal domain-containing protein</fullName>
    </recommendedName>
</protein>
<dbReference type="EMBL" id="CAJOBH010004539">
    <property type="protein sequence ID" value="CAF3993759.1"/>
    <property type="molecule type" value="Genomic_DNA"/>
</dbReference>
<dbReference type="EMBL" id="CAJOBI010046982">
    <property type="protein sequence ID" value="CAF4352452.1"/>
    <property type="molecule type" value="Genomic_DNA"/>
</dbReference>
<evidence type="ECO:0000313" key="10">
    <source>
        <dbReference type="Proteomes" id="UP000676336"/>
    </source>
</evidence>
<dbReference type="GO" id="GO:0006904">
    <property type="term" value="P:vesicle docking involved in exocytosis"/>
    <property type="evidence" value="ECO:0007669"/>
    <property type="project" value="TreeGrafter"/>
</dbReference>
<comment type="subcellular location">
    <subcellularLocation>
        <location evidence="1">Late endosome membrane</location>
        <topology evidence="1">Peripheral membrane protein</topology>
        <orientation evidence="1">Cytoplasmic side</orientation>
    </subcellularLocation>
</comment>
<evidence type="ECO:0000256" key="3">
    <source>
        <dbReference type="ARBA" id="ARBA00022771"/>
    </source>
</evidence>
<evidence type="ECO:0000256" key="4">
    <source>
        <dbReference type="ARBA" id="ARBA00022833"/>
    </source>
</evidence>
<feature type="domain" description="PEP5/VPS11 N-terminal" evidence="6">
    <location>
        <begin position="8"/>
        <end position="164"/>
    </location>
</feature>
<dbReference type="Proteomes" id="UP000681967">
    <property type="component" value="Unassembled WGS sequence"/>
</dbReference>
<dbReference type="GO" id="GO:0048284">
    <property type="term" value="P:organelle fusion"/>
    <property type="evidence" value="ECO:0007669"/>
    <property type="project" value="TreeGrafter"/>
</dbReference>
<organism evidence="9 10">
    <name type="scientific">Rotaria magnacalcarata</name>
    <dbReference type="NCBI Taxonomy" id="392030"/>
    <lineage>
        <taxon>Eukaryota</taxon>
        <taxon>Metazoa</taxon>
        <taxon>Spiralia</taxon>
        <taxon>Gnathifera</taxon>
        <taxon>Rotifera</taxon>
        <taxon>Eurotatoria</taxon>
        <taxon>Bdelloidea</taxon>
        <taxon>Philodinida</taxon>
        <taxon>Philodinidae</taxon>
        <taxon>Rotaria</taxon>
    </lineage>
</organism>
<proteinExistence type="predicted"/>
<dbReference type="Gene3D" id="2.130.10.10">
    <property type="entry name" value="YVTN repeat-like/Quinoprotein amine dehydrogenase"/>
    <property type="match status" value="1"/>
</dbReference>
<dbReference type="PANTHER" id="PTHR23323:SF24">
    <property type="entry name" value="VACUOLAR PROTEIN SORTING-ASSOCIATED PROTEIN 11 HOMOLOG"/>
    <property type="match status" value="1"/>
</dbReference>
<accession>A0A8S2ULP1</accession>
<dbReference type="GO" id="GO:0030897">
    <property type="term" value="C:HOPS complex"/>
    <property type="evidence" value="ECO:0007669"/>
    <property type="project" value="TreeGrafter"/>
</dbReference>
<evidence type="ECO:0000256" key="5">
    <source>
        <dbReference type="ARBA" id="ARBA00023136"/>
    </source>
</evidence>
<keyword evidence="2" id="KW-0479">Metal-binding</keyword>
<evidence type="ECO:0000313" key="8">
    <source>
        <dbReference type="EMBL" id="CAF3993759.1"/>
    </source>
</evidence>
<dbReference type="InterPro" id="IPR015943">
    <property type="entry name" value="WD40/YVTN_repeat-like_dom_sf"/>
</dbReference>
<dbReference type="Proteomes" id="UP000681720">
    <property type="component" value="Unassembled WGS sequence"/>
</dbReference>
<evidence type="ECO:0000256" key="2">
    <source>
        <dbReference type="ARBA" id="ARBA00022723"/>
    </source>
</evidence>
<dbReference type="GO" id="GO:0007033">
    <property type="term" value="P:vacuole organization"/>
    <property type="evidence" value="ECO:0007669"/>
    <property type="project" value="TreeGrafter"/>
</dbReference>
<dbReference type="GO" id="GO:0030674">
    <property type="term" value="F:protein-macromolecule adaptor activity"/>
    <property type="evidence" value="ECO:0007669"/>
    <property type="project" value="TreeGrafter"/>
</dbReference>
<dbReference type="InterPro" id="IPR036322">
    <property type="entry name" value="WD40_repeat_dom_sf"/>
</dbReference>
<dbReference type="EMBL" id="CAJOBJ010003814">
    <property type="protein sequence ID" value="CAF3979077.1"/>
    <property type="molecule type" value="Genomic_DNA"/>
</dbReference>
<keyword evidence="4" id="KW-0862">Zinc</keyword>
<gene>
    <name evidence="8" type="ORF">BYL167_LOCUS13300</name>
    <name evidence="7" type="ORF">GIL414_LOCUS10578</name>
    <name evidence="9" type="ORF">SMN809_LOCUS28308</name>
</gene>
<dbReference type="GO" id="GO:0007032">
    <property type="term" value="P:endosome organization"/>
    <property type="evidence" value="ECO:0007669"/>
    <property type="project" value="TreeGrafter"/>
</dbReference>
<dbReference type="PANTHER" id="PTHR23323">
    <property type="entry name" value="VACUOLAR PROTEIN SORTING-ASSOCIATED PROTEIN"/>
    <property type="match status" value="1"/>
</dbReference>
<dbReference type="InterPro" id="IPR057307">
    <property type="entry name" value="PEP5_VPS11_N"/>
</dbReference>
<keyword evidence="3" id="KW-0863">Zinc-finger</keyword>
<evidence type="ECO:0000313" key="9">
    <source>
        <dbReference type="EMBL" id="CAF4352452.1"/>
    </source>
</evidence>
<dbReference type="AlphaFoldDB" id="A0A8S2ULP1"/>
<reference evidence="9" key="1">
    <citation type="submission" date="2021-02" db="EMBL/GenBank/DDBJ databases">
        <authorList>
            <person name="Nowell W R."/>
        </authorList>
    </citation>
    <scope>NUCLEOTIDE SEQUENCE</scope>
</reference>
<evidence type="ECO:0000259" key="6">
    <source>
        <dbReference type="Pfam" id="PF23341"/>
    </source>
</evidence>
<dbReference type="GO" id="GO:0031902">
    <property type="term" value="C:late endosome membrane"/>
    <property type="evidence" value="ECO:0007669"/>
    <property type="project" value="UniProtKB-SubCell"/>
</dbReference>
<keyword evidence="5" id="KW-0472">Membrane</keyword>
<feature type="non-terminal residue" evidence="9">
    <location>
        <position position="1"/>
    </location>
</feature>
<dbReference type="GO" id="GO:0008270">
    <property type="term" value="F:zinc ion binding"/>
    <property type="evidence" value="ECO:0007669"/>
    <property type="project" value="UniProtKB-KW"/>
</dbReference>
<dbReference type="SUPFAM" id="SSF50978">
    <property type="entry name" value="WD40 repeat-like"/>
    <property type="match status" value="1"/>
</dbReference>